<keyword evidence="2" id="KW-1185">Reference proteome</keyword>
<reference evidence="1 2" key="1">
    <citation type="submission" date="2024-04" db="EMBL/GenBank/DDBJ databases">
        <title>Flavobacterium sp. DGU11 16S ribosomal RNA gene Genome sequencing and assembly.</title>
        <authorList>
            <person name="Park S."/>
        </authorList>
    </citation>
    <scope>NUCLEOTIDE SEQUENCE [LARGE SCALE GENOMIC DNA]</scope>
    <source>
        <strain evidence="1 2">DGU11</strain>
    </source>
</reference>
<protein>
    <submittedName>
        <fullName evidence="1">Uncharacterized protein</fullName>
    </submittedName>
</protein>
<accession>A0ABU9HZI5</accession>
<evidence type="ECO:0000313" key="2">
    <source>
        <dbReference type="Proteomes" id="UP001464555"/>
    </source>
</evidence>
<comment type="caution">
    <text evidence="1">The sequence shown here is derived from an EMBL/GenBank/DDBJ whole genome shotgun (WGS) entry which is preliminary data.</text>
</comment>
<proteinExistence type="predicted"/>
<gene>
    <name evidence="1" type="ORF">AAEO56_14995</name>
</gene>
<dbReference type="Proteomes" id="UP001464555">
    <property type="component" value="Unassembled WGS sequence"/>
</dbReference>
<evidence type="ECO:0000313" key="1">
    <source>
        <dbReference type="EMBL" id="MEL1245580.1"/>
    </source>
</evidence>
<dbReference type="RefSeq" id="WP_341697877.1">
    <property type="nucleotide sequence ID" value="NZ_JBBYHR010000009.1"/>
</dbReference>
<organism evidence="1 2">
    <name type="scientific">Flavobacterium arundinis</name>
    <dbReference type="NCBI Taxonomy" id="3139143"/>
    <lineage>
        <taxon>Bacteria</taxon>
        <taxon>Pseudomonadati</taxon>
        <taxon>Bacteroidota</taxon>
        <taxon>Flavobacteriia</taxon>
        <taxon>Flavobacteriales</taxon>
        <taxon>Flavobacteriaceae</taxon>
        <taxon>Flavobacterium</taxon>
    </lineage>
</organism>
<dbReference type="EMBL" id="JBBYHR010000009">
    <property type="protein sequence ID" value="MEL1245580.1"/>
    <property type="molecule type" value="Genomic_DNA"/>
</dbReference>
<name>A0ABU9HZI5_9FLAO</name>
<sequence>MDIAAKKLELLDWIMHLRDNAMFEKLLALKAESEDGTAAYSSVAEPLDANAYRAHVNEGLKGAREGRTTSHDDFLDEVKSDEIVAYTVLGEPLTLEQYKAKADKGMSDIEEGRYMTHEELLKDMETW</sequence>